<dbReference type="RefSeq" id="WP_007909442.1">
    <property type="nucleotide sequence ID" value="NZ_ADVG01000002.1"/>
</dbReference>
<protein>
    <recommendedName>
        <fullName evidence="3">Lipoprotein</fullName>
    </recommendedName>
</protein>
<evidence type="ECO:0000313" key="2">
    <source>
        <dbReference type="Proteomes" id="UP000004508"/>
    </source>
</evidence>
<name>D6TQ82_KTERA</name>
<proteinExistence type="predicted"/>
<dbReference type="InParanoid" id="D6TQ82"/>
<keyword evidence="2" id="KW-1185">Reference proteome</keyword>
<dbReference type="EMBL" id="ADVG01000002">
    <property type="protein sequence ID" value="EFH85730.1"/>
    <property type="molecule type" value="Genomic_DNA"/>
</dbReference>
<evidence type="ECO:0000313" key="1">
    <source>
        <dbReference type="EMBL" id="EFH85730.1"/>
    </source>
</evidence>
<dbReference type="OrthoDB" id="162034at2"/>
<gene>
    <name evidence="1" type="ORF">Krac_6964</name>
</gene>
<evidence type="ECO:0008006" key="3">
    <source>
        <dbReference type="Google" id="ProtNLM"/>
    </source>
</evidence>
<dbReference type="AlphaFoldDB" id="D6TQ82"/>
<dbReference type="PROSITE" id="PS51257">
    <property type="entry name" value="PROKAR_LIPOPROTEIN"/>
    <property type="match status" value="1"/>
</dbReference>
<dbReference type="Proteomes" id="UP000004508">
    <property type="component" value="Unassembled WGS sequence"/>
</dbReference>
<comment type="caution">
    <text evidence="1">The sequence shown here is derived from an EMBL/GenBank/DDBJ whole genome shotgun (WGS) entry which is preliminary data.</text>
</comment>
<organism evidence="1 2">
    <name type="scientific">Ktedonobacter racemifer DSM 44963</name>
    <dbReference type="NCBI Taxonomy" id="485913"/>
    <lineage>
        <taxon>Bacteria</taxon>
        <taxon>Bacillati</taxon>
        <taxon>Chloroflexota</taxon>
        <taxon>Ktedonobacteria</taxon>
        <taxon>Ktedonobacterales</taxon>
        <taxon>Ktedonobacteraceae</taxon>
        <taxon>Ktedonobacter</taxon>
    </lineage>
</organism>
<accession>D6TQ82</accession>
<reference evidence="1 2" key="1">
    <citation type="journal article" date="2011" name="Stand. Genomic Sci.">
        <title>Non-contiguous finished genome sequence and contextual data of the filamentous soil bacterium Ktedonobacter racemifer type strain (SOSP1-21).</title>
        <authorList>
            <person name="Chang Y.J."/>
            <person name="Land M."/>
            <person name="Hauser L."/>
            <person name="Chertkov O."/>
            <person name="Del Rio T.G."/>
            <person name="Nolan M."/>
            <person name="Copeland A."/>
            <person name="Tice H."/>
            <person name="Cheng J.F."/>
            <person name="Lucas S."/>
            <person name="Han C."/>
            <person name="Goodwin L."/>
            <person name="Pitluck S."/>
            <person name="Ivanova N."/>
            <person name="Ovchinikova G."/>
            <person name="Pati A."/>
            <person name="Chen A."/>
            <person name="Palaniappan K."/>
            <person name="Mavromatis K."/>
            <person name="Liolios K."/>
            <person name="Brettin T."/>
            <person name="Fiebig A."/>
            <person name="Rohde M."/>
            <person name="Abt B."/>
            <person name="Goker M."/>
            <person name="Detter J.C."/>
            <person name="Woyke T."/>
            <person name="Bristow J."/>
            <person name="Eisen J.A."/>
            <person name="Markowitz V."/>
            <person name="Hugenholtz P."/>
            <person name="Kyrpides N.C."/>
            <person name="Klenk H.P."/>
            <person name="Lapidus A."/>
        </authorList>
    </citation>
    <scope>NUCLEOTIDE SEQUENCE [LARGE SCALE GENOMIC DNA]</scope>
    <source>
        <strain evidence="2">DSM 44963</strain>
    </source>
</reference>
<sequence>MMRTPLHLFPLALIAILCTLLFTACDPKPLVNLHSSADLTKLQIEFFLYGNTSPETLYVSKQETAQQLYKAALASPQPAPGRACPGIGGPGYQLVFWAGAQRAETVIADRGGCSDLFLRGGDLRQANQDFWSLLDQAITSAPHVTHPDHLEIVRYQGNVQVPLYAKITSAGKVQRLFTYLSTFLSTPSSITGFCGDQTSTYDDLFFYKGEVLLRAQVFRGGCSLVKMVGKTTFPALRLTGQFQQQLDQELSSMTFAPARPDTLEIEHAPVSIQPGSGPDFRISRDQSTIQKLYHTAYNLLPWPPNKDSSCNSQGAEGSYDVLTFFQEGAWLVSATAFSSCPTVSFNRAGIMGGYASQATQEFRDLVHQAEKG</sequence>